<dbReference type="Gene3D" id="3.40.50.12580">
    <property type="match status" value="1"/>
</dbReference>
<evidence type="ECO:0000256" key="5">
    <source>
        <dbReference type="ARBA" id="ARBA00022944"/>
    </source>
</evidence>
<accession>A0A429XZK1</accession>
<dbReference type="EMBL" id="QYTV02000004">
    <property type="protein sequence ID" value="RST74213.1"/>
    <property type="molecule type" value="Genomic_DNA"/>
</dbReference>
<dbReference type="AlphaFoldDB" id="A0A429XZK1"/>
<reference evidence="7" key="1">
    <citation type="submission" date="2018-12" db="EMBL/GenBank/DDBJ databases">
        <authorList>
            <person name="Sun L."/>
            <person name="Chen Z."/>
        </authorList>
    </citation>
    <scope>NUCLEOTIDE SEQUENCE [LARGE SCALE GENOMIC DNA]</scope>
    <source>
        <strain evidence="7">3-2-2</strain>
    </source>
</reference>
<dbReference type="PANTHER" id="PTHR37316">
    <property type="entry name" value="TEICHOIC ACID GLYCEROL-PHOSPHATE PRIMASE"/>
    <property type="match status" value="1"/>
</dbReference>
<dbReference type="InterPro" id="IPR007554">
    <property type="entry name" value="Glycerophosphate_synth"/>
</dbReference>
<keyword evidence="4" id="KW-0808">Transferase</keyword>
<protein>
    <submittedName>
        <fullName evidence="7">CDP-glycerol glycerophosphotransferase family protein</fullName>
    </submittedName>
</protein>
<evidence type="ECO:0000256" key="2">
    <source>
        <dbReference type="ARBA" id="ARBA00010488"/>
    </source>
</evidence>
<evidence type="ECO:0000313" key="8">
    <source>
        <dbReference type="Proteomes" id="UP000287156"/>
    </source>
</evidence>
<evidence type="ECO:0000256" key="4">
    <source>
        <dbReference type="ARBA" id="ARBA00022679"/>
    </source>
</evidence>
<dbReference type="Proteomes" id="UP000287156">
    <property type="component" value="Unassembled WGS sequence"/>
</dbReference>
<evidence type="ECO:0000313" key="7">
    <source>
        <dbReference type="EMBL" id="RST74213.1"/>
    </source>
</evidence>
<sequence length="707" mass="84665">MIKSKLRNNEMTNIYLNDKTYTVELSVKKSYIDGWDDYYFSMKQRDGVDEILLPFNVNTNEAEEFIIVKLSLSTNDYPKLFLEKKIWDVYINRKKDVEVVQSRIKSTNDYLRFYSIVLPDQNKMFYPFTTKNRRLSFFCNDYCLFANVEEVKNSGKEIAFSGHFNYPPLFNENGFTVKKIQMVLTNNINENINVVPLEVVERTDLFDKFNGNKLLKSAGFRGKLNINTEVDLERKLFHKFFLRMTYEKDGKVESIQSNRVRWIQDRIETQKKIVRSVRGKIKILVKPTKKSKFLSLQISNYNFKEEFIHNAKRKWVEFRRGKFVQNMYRRAFHLLGKIPAKKNLIIFESFHGKQYSDSPRAIYEFIRDNNYEYEMYWSADRRHVPYFEQLDRVKYLRRFSIKWLLMMARAKYWVTNARLPLWLPKPKETIYLQTWHGTPLKRLAADMEEVHMPGTNTEKYKKNFLYEASKWDYLVSPNAYSTEIFKRAFGFEKTIVESGYPRNDFLINNNNEKTIRDLKETCNLPIDKKIILYAPTWRDNQFYAKGKYKFNLQLDLDRLKSEFGHDHIIVLRLHYLVAENLDLTGYEGFVFDLSKHDDIRELYLISDIMITDYSSVFFDYANLKRPMIFFVYDIEEYRDNLRGFYFDFEAKAPGPLVKTTEELINEIKTIDEFGFARTKNIEEFYSRFCYLEDGRASDRVVKEVFGK</sequence>
<dbReference type="InterPro" id="IPR043149">
    <property type="entry name" value="TagF_N"/>
</dbReference>
<dbReference type="PANTHER" id="PTHR37316:SF3">
    <property type="entry name" value="TEICHOIC ACID GLYCEROL-PHOSPHATE TRANSFERASE"/>
    <property type="match status" value="1"/>
</dbReference>
<dbReference type="RefSeq" id="WP_126050649.1">
    <property type="nucleotide sequence ID" value="NZ_QYTV02000004.1"/>
</dbReference>
<gene>
    <name evidence="7" type="ORF">D4T97_011085</name>
</gene>
<organism evidence="7 8">
    <name type="scientific">Siminovitchia acidinfaciens</name>
    <dbReference type="NCBI Taxonomy" id="2321395"/>
    <lineage>
        <taxon>Bacteria</taxon>
        <taxon>Bacillati</taxon>
        <taxon>Bacillota</taxon>
        <taxon>Bacilli</taxon>
        <taxon>Bacillales</taxon>
        <taxon>Bacillaceae</taxon>
        <taxon>Siminovitchia</taxon>
    </lineage>
</organism>
<evidence type="ECO:0000256" key="1">
    <source>
        <dbReference type="ARBA" id="ARBA00004202"/>
    </source>
</evidence>
<comment type="subcellular location">
    <subcellularLocation>
        <location evidence="1">Cell membrane</location>
        <topology evidence="1">Peripheral membrane protein</topology>
    </subcellularLocation>
</comment>
<dbReference type="GO" id="GO:0019350">
    <property type="term" value="P:teichoic acid biosynthetic process"/>
    <property type="evidence" value="ECO:0007669"/>
    <property type="project" value="UniProtKB-KW"/>
</dbReference>
<keyword evidence="5" id="KW-0777">Teichoic acid biosynthesis</keyword>
<dbReference type="SUPFAM" id="SSF53756">
    <property type="entry name" value="UDP-Glycosyltransferase/glycogen phosphorylase"/>
    <property type="match status" value="1"/>
</dbReference>
<proteinExistence type="inferred from homology"/>
<dbReference type="Pfam" id="PF04464">
    <property type="entry name" value="Glyphos_transf"/>
    <property type="match status" value="1"/>
</dbReference>
<comment type="caution">
    <text evidence="7">The sequence shown here is derived from an EMBL/GenBank/DDBJ whole genome shotgun (WGS) entry which is preliminary data.</text>
</comment>
<keyword evidence="8" id="KW-1185">Reference proteome</keyword>
<dbReference type="InterPro" id="IPR043148">
    <property type="entry name" value="TagF_C"/>
</dbReference>
<evidence type="ECO:0000256" key="3">
    <source>
        <dbReference type="ARBA" id="ARBA00022475"/>
    </source>
</evidence>
<dbReference type="OrthoDB" id="9811865at2"/>
<dbReference type="GO" id="GO:0047355">
    <property type="term" value="F:CDP-glycerol glycerophosphotransferase activity"/>
    <property type="evidence" value="ECO:0007669"/>
    <property type="project" value="InterPro"/>
</dbReference>
<comment type="similarity">
    <text evidence="2">Belongs to the CDP-glycerol glycerophosphotransferase family.</text>
</comment>
<dbReference type="InterPro" id="IPR051612">
    <property type="entry name" value="Teichoic_Acid_Biosynth"/>
</dbReference>
<keyword evidence="6" id="KW-0472">Membrane</keyword>
<dbReference type="Gene3D" id="3.40.50.11820">
    <property type="match status" value="1"/>
</dbReference>
<dbReference type="GO" id="GO:0005886">
    <property type="term" value="C:plasma membrane"/>
    <property type="evidence" value="ECO:0007669"/>
    <property type="project" value="UniProtKB-SubCell"/>
</dbReference>
<keyword evidence="3" id="KW-1003">Cell membrane</keyword>
<evidence type="ECO:0000256" key="6">
    <source>
        <dbReference type="ARBA" id="ARBA00023136"/>
    </source>
</evidence>
<name>A0A429XZK1_9BACI</name>